<dbReference type="GO" id="GO:0020037">
    <property type="term" value="F:heme binding"/>
    <property type="evidence" value="ECO:0007669"/>
    <property type="project" value="InterPro"/>
</dbReference>
<gene>
    <name evidence="7" type="ORF">Rain11_1332</name>
</gene>
<sequence>MKRLKKTASKILNLLRIVFVSKKTPIIFVLLKEPIFSIEKMYANNFTSMHNKTFTRYILAIATCWVLLCSNTLTAQNAGKADAAKGKDLYAQNCATCHKIHSNATGPALKDVSQRRTEAWLIKWIRNSQSVIKSGDPIAVKLYNEWNQTAMNSFPDFTDQDIKNILAYIDEESKKEPVKATATAQTGGGATTAAATDGGYTNIILGALAAILLVILAVLLVLTSLLTKLLKQRDDLDEADKEIVESKFDLAKILGSKAFIGTVAGIVFLVIAKAGIDKVMDIGMQIGYAPTQPIPFSHKLHVGKYEIACQYCHTTVMKAKSAGIPSANICMNCHNAIKTGSPNMQKIYSYIENNQPIPWVRVHNLPDLAYFNHSQHTVAGQIACEQCHGEIKEMEVVQQRSPLTMGWCIDCHRQTLVSYTTKDADGKDVLNPYYEKLLAFHKSKGKTKFKVEDMGGLECSKCHY</sequence>
<feature type="transmembrane region" description="Helical" evidence="5">
    <location>
        <begin position="203"/>
        <end position="226"/>
    </location>
</feature>
<dbReference type="CDD" id="cd08168">
    <property type="entry name" value="Cytochrom_C3"/>
    <property type="match status" value="1"/>
</dbReference>
<dbReference type="EMBL" id="NKXO01000018">
    <property type="protein sequence ID" value="PKQ69660.1"/>
    <property type="molecule type" value="Genomic_DNA"/>
</dbReference>
<keyword evidence="3 4" id="KW-0408">Iron</keyword>
<keyword evidence="5" id="KW-0472">Membrane</keyword>
<keyword evidence="1 4" id="KW-0349">Heme</keyword>
<dbReference type="Gene3D" id="1.10.760.10">
    <property type="entry name" value="Cytochrome c-like domain"/>
    <property type="match status" value="1"/>
</dbReference>
<comment type="caution">
    <text evidence="7">The sequence shown here is derived from an EMBL/GenBank/DDBJ whole genome shotgun (WGS) entry which is preliminary data.</text>
</comment>
<dbReference type="Pfam" id="PF14522">
    <property type="entry name" value="Cytochrome_C7"/>
    <property type="match status" value="1"/>
</dbReference>
<dbReference type="RefSeq" id="WP_243390555.1">
    <property type="nucleotide sequence ID" value="NZ_NKXO01000018.1"/>
</dbReference>
<dbReference type="PANTHER" id="PTHR39425">
    <property type="entry name" value="LIPOPROTEIN CYTOCHROME C"/>
    <property type="match status" value="1"/>
</dbReference>
<evidence type="ECO:0000256" key="5">
    <source>
        <dbReference type="SAM" id="Phobius"/>
    </source>
</evidence>
<dbReference type="InterPro" id="IPR036280">
    <property type="entry name" value="Multihaem_cyt_sf"/>
</dbReference>
<name>A0A2N3IH35_9BACT</name>
<protein>
    <submittedName>
        <fullName evidence="7">Cytochrome c</fullName>
    </submittedName>
</protein>
<evidence type="ECO:0000313" key="7">
    <source>
        <dbReference type="EMBL" id="PKQ69660.1"/>
    </source>
</evidence>
<evidence type="ECO:0000313" key="8">
    <source>
        <dbReference type="Proteomes" id="UP000233387"/>
    </source>
</evidence>
<dbReference type="AlphaFoldDB" id="A0A2N3IH35"/>
<dbReference type="Proteomes" id="UP000233387">
    <property type="component" value="Unassembled WGS sequence"/>
</dbReference>
<dbReference type="Gene3D" id="3.90.10.10">
    <property type="entry name" value="Cytochrome C3"/>
    <property type="match status" value="2"/>
</dbReference>
<evidence type="ECO:0000256" key="1">
    <source>
        <dbReference type="ARBA" id="ARBA00022617"/>
    </source>
</evidence>
<evidence type="ECO:0000259" key="6">
    <source>
        <dbReference type="PROSITE" id="PS51007"/>
    </source>
</evidence>
<dbReference type="PROSITE" id="PS51007">
    <property type="entry name" value="CYTC"/>
    <property type="match status" value="1"/>
</dbReference>
<dbReference type="SUPFAM" id="SSF46626">
    <property type="entry name" value="Cytochrome c"/>
    <property type="match status" value="1"/>
</dbReference>
<dbReference type="SUPFAM" id="SSF48695">
    <property type="entry name" value="Multiheme cytochromes"/>
    <property type="match status" value="1"/>
</dbReference>
<feature type="domain" description="Cytochrome c" evidence="6">
    <location>
        <begin position="81"/>
        <end position="173"/>
    </location>
</feature>
<evidence type="ECO:0000256" key="2">
    <source>
        <dbReference type="ARBA" id="ARBA00022723"/>
    </source>
</evidence>
<organism evidence="7 8">
    <name type="scientific">Raineya orbicola</name>
    <dbReference type="NCBI Taxonomy" id="2016530"/>
    <lineage>
        <taxon>Bacteria</taxon>
        <taxon>Pseudomonadati</taxon>
        <taxon>Bacteroidota</taxon>
        <taxon>Cytophagia</taxon>
        <taxon>Cytophagales</taxon>
        <taxon>Raineyaceae</taxon>
        <taxon>Raineya</taxon>
    </lineage>
</organism>
<dbReference type="InterPro" id="IPR036909">
    <property type="entry name" value="Cyt_c-like_dom_sf"/>
</dbReference>
<keyword evidence="5" id="KW-1133">Transmembrane helix</keyword>
<dbReference type="GO" id="GO:0009055">
    <property type="term" value="F:electron transfer activity"/>
    <property type="evidence" value="ECO:0007669"/>
    <property type="project" value="InterPro"/>
</dbReference>
<dbReference type="InterPro" id="IPR009056">
    <property type="entry name" value="Cyt_c-like_dom"/>
</dbReference>
<evidence type="ECO:0000256" key="4">
    <source>
        <dbReference type="PROSITE-ProRule" id="PRU00433"/>
    </source>
</evidence>
<reference evidence="7 8" key="1">
    <citation type="submission" date="2017-06" db="EMBL/GenBank/DDBJ databases">
        <title>Raineya orbicola gen. nov., sp. nov. a slightly thermophilic bacterium of the phylum Bacteroidetes and the description of Raineyaceae fam. nov.</title>
        <authorList>
            <person name="Albuquerque L."/>
            <person name="Polonia A.R.M."/>
            <person name="Barroso C."/>
            <person name="Froufe H.J.C."/>
            <person name="Lage O."/>
            <person name="Lobo-Da-Cunha A."/>
            <person name="Egas C."/>
            <person name="Da Costa M.S."/>
        </authorList>
    </citation>
    <scope>NUCLEOTIDE SEQUENCE [LARGE SCALE GENOMIC DNA]</scope>
    <source>
        <strain evidence="7 8">SPSPC-11</strain>
    </source>
</reference>
<evidence type="ECO:0000256" key="3">
    <source>
        <dbReference type="ARBA" id="ARBA00023004"/>
    </source>
</evidence>
<keyword evidence="8" id="KW-1185">Reference proteome</keyword>
<dbReference type="Pfam" id="PF00034">
    <property type="entry name" value="Cytochrom_C"/>
    <property type="match status" value="1"/>
</dbReference>
<keyword evidence="2 4" id="KW-0479">Metal-binding</keyword>
<dbReference type="PANTHER" id="PTHR39425:SF1">
    <property type="entry name" value="CYTOCHROME C7-LIKE DOMAIN-CONTAINING PROTEIN"/>
    <property type="match status" value="1"/>
</dbReference>
<proteinExistence type="predicted"/>
<keyword evidence="5" id="KW-0812">Transmembrane</keyword>
<dbReference type="InterPro" id="IPR029467">
    <property type="entry name" value="Cyt_c7-like"/>
</dbReference>
<dbReference type="GO" id="GO:0046872">
    <property type="term" value="F:metal ion binding"/>
    <property type="evidence" value="ECO:0007669"/>
    <property type="project" value="UniProtKB-KW"/>
</dbReference>
<feature type="transmembrane region" description="Helical" evidence="5">
    <location>
        <begin position="258"/>
        <end position="276"/>
    </location>
</feature>
<accession>A0A2N3IH35</accession>